<evidence type="ECO:0000313" key="2">
    <source>
        <dbReference type="Proteomes" id="UP000223025"/>
    </source>
</evidence>
<keyword evidence="2" id="KW-1185">Reference proteome</keyword>
<dbReference type="Proteomes" id="UP000223025">
    <property type="component" value="Segment"/>
</dbReference>
<evidence type="ECO:0000313" key="1">
    <source>
        <dbReference type="EMBL" id="AUZ95351.1"/>
    </source>
</evidence>
<name>A0A2L0V0Q5_9CAUD</name>
<organism evidence="1 2">
    <name type="scientific">Agrobacterium phage Atu_ph07</name>
    <dbReference type="NCBI Taxonomy" id="2024264"/>
    <lineage>
        <taxon>Viruses</taxon>
        <taxon>Duplodnaviria</taxon>
        <taxon>Heunggongvirae</taxon>
        <taxon>Uroviricota</taxon>
        <taxon>Caudoviricetes</taxon>
        <taxon>Polybotosvirus</taxon>
        <taxon>Polybotosvirus Atuph07</taxon>
    </lineage>
</organism>
<protein>
    <submittedName>
        <fullName evidence="1">Uncharacterized protein</fullName>
    </submittedName>
</protein>
<reference evidence="1 2" key="1">
    <citation type="submission" date="2017-06" db="EMBL/GenBank/DDBJ databases">
        <authorList>
            <person name="Kim H.J."/>
            <person name="Triplett B.A."/>
        </authorList>
    </citation>
    <scope>NUCLEOTIDE SEQUENCE [LARGE SCALE GENOMIC DNA]</scope>
</reference>
<dbReference type="RefSeq" id="YP_009612257.1">
    <property type="nucleotide sequence ID" value="NC_042013.1"/>
</dbReference>
<dbReference type="KEGG" id="vg:40088595"/>
<dbReference type="EMBL" id="MF403008">
    <property type="protein sequence ID" value="AUZ95351.1"/>
    <property type="molecule type" value="Genomic_DNA"/>
</dbReference>
<accession>A0A2L0V0Q5</accession>
<dbReference type="GeneID" id="40088595"/>
<proteinExistence type="predicted"/>
<sequence>MALTDVNETIHLTTVYDDPMSFGSYISIDTENFCDYIPISLSKETLSSITVISTYLPYSPSLDGNARRRFFKTDEDFEVSKEQKWCVGIRYLKNGVWHISAPNIRIALMRLEEMLG</sequence>